<dbReference type="EMBL" id="MAYW01000032">
    <property type="protein sequence ID" value="ODS33286.1"/>
    <property type="molecule type" value="Genomic_DNA"/>
</dbReference>
<dbReference type="GO" id="GO:0010487">
    <property type="term" value="F:thermospermine synthase activity"/>
    <property type="evidence" value="ECO:0007669"/>
    <property type="project" value="UniProtKB-EC"/>
</dbReference>
<dbReference type="InterPro" id="IPR001045">
    <property type="entry name" value="Spermi_synthase"/>
</dbReference>
<name>A0A1E3XCC6_9BACT</name>
<feature type="binding site" evidence="7">
    <location>
        <position position="68"/>
    </location>
    <ligand>
        <name>spermidine</name>
        <dbReference type="ChEBI" id="CHEBI:57834"/>
    </ligand>
</feature>
<keyword evidence="5 7" id="KW-0620">Polyamine biosynthesis</keyword>
<evidence type="ECO:0000256" key="7">
    <source>
        <dbReference type="HAMAP-Rule" id="MF_00198"/>
    </source>
</evidence>
<dbReference type="InterPro" id="IPR029063">
    <property type="entry name" value="SAM-dependent_MTases_sf"/>
</dbReference>
<dbReference type="Pfam" id="PF01564">
    <property type="entry name" value="Spermine_synth"/>
    <property type="match status" value="1"/>
</dbReference>
<organism evidence="10 11">
    <name type="scientific">Candidatus Scalindua rubra</name>
    <dbReference type="NCBI Taxonomy" id="1872076"/>
    <lineage>
        <taxon>Bacteria</taxon>
        <taxon>Pseudomonadati</taxon>
        <taxon>Planctomycetota</taxon>
        <taxon>Candidatus Brocadiia</taxon>
        <taxon>Candidatus Brocadiales</taxon>
        <taxon>Candidatus Scalinduaceae</taxon>
        <taxon>Candidatus Scalindua</taxon>
    </lineage>
</organism>
<dbReference type="Proteomes" id="UP000094056">
    <property type="component" value="Unassembled WGS sequence"/>
</dbReference>
<dbReference type="CDD" id="cd02440">
    <property type="entry name" value="AdoMet_MTases"/>
    <property type="match status" value="1"/>
</dbReference>
<dbReference type="InterPro" id="IPR037163">
    <property type="entry name" value="Spermidine_synt_N_sf"/>
</dbReference>
<evidence type="ECO:0000313" key="10">
    <source>
        <dbReference type="EMBL" id="ODS33286.1"/>
    </source>
</evidence>
<feature type="domain" description="PABS" evidence="9">
    <location>
        <begin position="8"/>
        <end position="244"/>
    </location>
</feature>
<comment type="caution">
    <text evidence="7">Lacks conserved residue(s) required for the propagation of feature annotation.</text>
</comment>
<feature type="binding site" evidence="7">
    <location>
        <begin position="144"/>
        <end position="145"/>
    </location>
    <ligand>
        <name>S-methyl-5'-thioadenosine</name>
        <dbReference type="ChEBI" id="CHEBI:17509"/>
    </ligand>
</feature>
<evidence type="ECO:0000256" key="2">
    <source>
        <dbReference type="ARBA" id="ARBA00022490"/>
    </source>
</evidence>
<comment type="catalytic activity">
    <reaction evidence="6">
        <text>S-adenosyl 3-(methylsulfanyl)propylamine + spermidine = thermospermine + S-methyl-5'-thioadenosine + H(+)</text>
        <dbReference type="Rhea" id="RHEA:30515"/>
        <dbReference type="ChEBI" id="CHEBI:15378"/>
        <dbReference type="ChEBI" id="CHEBI:17509"/>
        <dbReference type="ChEBI" id="CHEBI:57443"/>
        <dbReference type="ChEBI" id="CHEBI:57834"/>
        <dbReference type="ChEBI" id="CHEBI:59903"/>
        <dbReference type="EC" id="2.5.1.79"/>
    </reaction>
</comment>
<dbReference type="NCBIfam" id="NF037959">
    <property type="entry name" value="MFS_SpdSyn"/>
    <property type="match status" value="1"/>
</dbReference>
<dbReference type="PANTHER" id="PTHR43317">
    <property type="entry name" value="THERMOSPERMINE SYNTHASE ACAULIS5"/>
    <property type="match status" value="1"/>
</dbReference>
<dbReference type="InterPro" id="IPR035246">
    <property type="entry name" value="Spermidine_synt_N"/>
</dbReference>
<dbReference type="NCBIfam" id="NF002010">
    <property type="entry name" value="PRK00811.1"/>
    <property type="match status" value="1"/>
</dbReference>
<feature type="active site" description="Proton acceptor" evidence="7 8">
    <location>
        <position position="162"/>
    </location>
</feature>
<dbReference type="PROSITE" id="PS51006">
    <property type="entry name" value="PABS_2"/>
    <property type="match status" value="1"/>
</dbReference>
<evidence type="ECO:0000256" key="5">
    <source>
        <dbReference type="ARBA" id="ARBA00023115"/>
    </source>
</evidence>
<comment type="caution">
    <text evidence="10">The sequence shown here is derived from an EMBL/GenBank/DDBJ whole genome shotgun (WGS) entry which is preliminary data.</text>
</comment>
<evidence type="ECO:0000256" key="8">
    <source>
        <dbReference type="PROSITE-ProRule" id="PRU00354"/>
    </source>
</evidence>
<comment type="subunit">
    <text evidence="7">Homodimer or homotetramer.</text>
</comment>
<dbReference type="PATRIC" id="fig|1872076.5.peg.1802"/>
<dbReference type="PROSITE" id="PS01330">
    <property type="entry name" value="PABS_1"/>
    <property type="match status" value="1"/>
</dbReference>
<dbReference type="GO" id="GO:0008295">
    <property type="term" value="P:spermidine biosynthetic process"/>
    <property type="evidence" value="ECO:0007669"/>
    <property type="project" value="UniProtKB-UniRule"/>
</dbReference>
<comment type="catalytic activity">
    <reaction evidence="7">
        <text>S-adenosyl 3-(methylsulfanyl)propylamine + putrescine = S-methyl-5'-thioadenosine + spermidine + H(+)</text>
        <dbReference type="Rhea" id="RHEA:12721"/>
        <dbReference type="ChEBI" id="CHEBI:15378"/>
        <dbReference type="ChEBI" id="CHEBI:17509"/>
        <dbReference type="ChEBI" id="CHEBI:57443"/>
        <dbReference type="ChEBI" id="CHEBI:57834"/>
        <dbReference type="ChEBI" id="CHEBI:326268"/>
        <dbReference type="EC" id="2.5.1.16"/>
    </reaction>
</comment>
<gene>
    <name evidence="10" type="primary">speE_1</name>
    <name evidence="7" type="synonym">speE</name>
    <name evidence="10" type="ORF">SCARUB_01539</name>
</gene>
<comment type="function">
    <text evidence="7">Catalyzes the irreversible transfer of a propylamine group from the amino donor S-adenosylmethioninamine (decarboxy-AdoMet) to putrescine (1,4-diaminobutane) to yield spermidine.</text>
</comment>
<sequence>MLKKDVPSRWIYDYFSPFEVHKHAIKGTIYHGYSEIQEIVIAESHSFGRCLILDNEFQSFEVDEFVYHEALVQPALILHPEPTKIAIIGGGEGAALREVLRHKTVKKAVMVDIDDKVIECSRKYLPSFHNGSFSDERTKLVFKDGRKFIEETDETFDVIIIDITCPLEGGPSFKLFTQEFYEHVRQKLTAQGLFSIQASTTSPISLHTYTVVNRTLKEVFPGVFPYAAYVPSFAMYWGFCLATKGLDPNQITKEDIDKRISERIKGELRFYDGTTHQALFNLPKYVRKAIKEQKHINRDSEPLMEKYPGLVKKE</sequence>
<evidence type="ECO:0000256" key="4">
    <source>
        <dbReference type="ARBA" id="ARBA00023066"/>
    </source>
</evidence>
<feature type="binding site" evidence="7">
    <location>
        <position position="171"/>
    </location>
    <ligand>
        <name>S-methyl-5'-thioadenosine</name>
        <dbReference type="ChEBI" id="CHEBI:17509"/>
    </ligand>
</feature>
<keyword evidence="3 7" id="KW-0808">Transferase</keyword>
<dbReference type="Pfam" id="PF17284">
    <property type="entry name" value="Spermine_synt_N"/>
    <property type="match status" value="1"/>
</dbReference>
<feature type="binding site" evidence="7">
    <location>
        <position position="37"/>
    </location>
    <ligand>
        <name>S-methyl-5'-thioadenosine</name>
        <dbReference type="ChEBI" id="CHEBI:17509"/>
    </ligand>
</feature>
<dbReference type="AlphaFoldDB" id="A0A1E3XCC6"/>
<dbReference type="FunFam" id="3.40.50.150:FF:000088">
    <property type="entry name" value="Polyamine aminopropyltransferase"/>
    <property type="match status" value="1"/>
</dbReference>
<dbReference type="HAMAP" id="MF_00198">
    <property type="entry name" value="Spermidine_synth"/>
    <property type="match status" value="1"/>
</dbReference>
<dbReference type="EC" id="2.5.1.16" evidence="7"/>
<comment type="pathway">
    <text evidence="7">Amine and polyamine biosynthesis; spermidine biosynthesis; spermidine from putrescine: step 1/1.</text>
</comment>
<evidence type="ECO:0000259" key="9">
    <source>
        <dbReference type="PROSITE" id="PS51006"/>
    </source>
</evidence>
<evidence type="ECO:0000256" key="6">
    <source>
        <dbReference type="ARBA" id="ARBA00048874"/>
    </source>
</evidence>
<evidence type="ECO:0000256" key="3">
    <source>
        <dbReference type="ARBA" id="ARBA00022679"/>
    </source>
</evidence>
<dbReference type="Gene3D" id="3.40.50.150">
    <property type="entry name" value="Vaccinia Virus protein VP39"/>
    <property type="match status" value="1"/>
</dbReference>
<keyword evidence="4 7" id="KW-0745">Spermidine biosynthesis</keyword>
<comment type="similarity">
    <text evidence="1 7">Belongs to the spermidine/spermine synthase family.</text>
</comment>
<evidence type="ECO:0000256" key="1">
    <source>
        <dbReference type="ARBA" id="ARBA00007867"/>
    </source>
</evidence>
<dbReference type="PANTHER" id="PTHR43317:SF1">
    <property type="entry name" value="THERMOSPERMINE SYNTHASE ACAULIS5"/>
    <property type="match status" value="1"/>
</dbReference>
<dbReference type="Gene3D" id="2.30.140.10">
    <property type="entry name" value="Spermidine synthase, tetramerisation domain"/>
    <property type="match status" value="1"/>
</dbReference>
<dbReference type="GO" id="GO:0004766">
    <property type="term" value="F:spermidine synthase activity"/>
    <property type="evidence" value="ECO:0007669"/>
    <property type="project" value="UniProtKB-UniRule"/>
</dbReference>
<dbReference type="SUPFAM" id="SSF53335">
    <property type="entry name" value="S-adenosyl-L-methionine-dependent methyltransferases"/>
    <property type="match status" value="1"/>
</dbReference>
<protein>
    <recommendedName>
        <fullName evidence="7">Polyamine aminopropyltransferase</fullName>
    </recommendedName>
    <alternativeName>
        <fullName evidence="7">Putrescine aminopropyltransferase</fullName>
        <shortName evidence="7">PAPT</shortName>
    </alternativeName>
    <alternativeName>
        <fullName evidence="7">Spermidine synthase</fullName>
        <shortName evidence="7">SPDS</shortName>
        <shortName evidence="7">SPDSY</shortName>
        <ecNumber evidence="7">2.5.1.16</ecNumber>
    </alternativeName>
</protein>
<dbReference type="InterPro" id="IPR030373">
    <property type="entry name" value="PABS_CS"/>
</dbReference>
<dbReference type="InterPro" id="IPR030374">
    <property type="entry name" value="PABS"/>
</dbReference>
<feature type="binding site" evidence="7">
    <location>
        <position position="112"/>
    </location>
    <ligand>
        <name>S-methyl-5'-thioadenosine</name>
        <dbReference type="ChEBI" id="CHEBI:17509"/>
    </ligand>
</feature>
<accession>A0A1E3XCC6</accession>
<proteinExistence type="inferred from homology"/>
<dbReference type="UniPathway" id="UPA00248">
    <property type="reaction ID" value="UER00314"/>
</dbReference>
<evidence type="ECO:0000313" key="11">
    <source>
        <dbReference type="Proteomes" id="UP000094056"/>
    </source>
</evidence>
<feature type="binding site" evidence="7">
    <location>
        <position position="92"/>
    </location>
    <ligand>
        <name>spermidine</name>
        <dbReference type="ChEBI" id="CHEBI:57834"/>
    </ligand>
</feature>
<reference evidence="10 11" key="1">
    <citation type="submission" date="2016-07" db="EMBL/GenBank/DDBJ databases">
        <title>Draft genome of Scalindua rubra, obtained from a brine-seawater interface in the Red Sea, sheds light on salt adaptation in anammox bacteria.</title>
        <authorList>
            <person name="Speth D.R."/>
            <person name="Lagkouvardos I."/>
            <person name="Wang Y."/>
            <person name="Qian P.-Y."/>
            <person name="Dutilh B.E."/>
            <person name="Jetten M.S."/>
        </authorList>
    </citation>
    <scope>NUCLEOTIDE SEQUENCE [LARGE SCALE GENOMIC DNA]</scope>
    <source>
        <strain evidence="10">BSI-1</strain>
    </source>
</reference>
<keyword evidence="2" id="KW-0963">Cytoplasm</keyword>